<dbReference type="InterPro" id="IPR036388">
    <property type="entry name" value="WH-like_DNA-bd_sf"/>
</dbReference>
<dbReference type="InterPro" id="IPR051677">
    <property type="entry name" value="AfsR-DnrI-RedD_regulator"/>
</dbReference>
<evidence type="ECO:0000259" key="5">
    <source>
        <dbReference type="SMART" id="SM01043"/>
    </source>
</evidence>
<evidence type="ECO:0000313" key="6">
    <source>
        <dbReference type="EMBL" id="GAA1961407.1"/>
    </source>
</evidence>
<dbReference type="Proteomes" id="UP001499854">
    <property type="component" value="Unassembled WGS sequence"/>
</dbReference>
<dbReference type="Pfam" id="PF03704">
    <property type="entry name" value="BTAD"/>
    <property type="match status" value="1"/>
</dbReference>
<keyword evidence="3" id="KW-0802">TPR repeat</keyword>
<protein>
    <submittedName>
        <fullName evidence="6">Uncharacterized protein</fullName>
    </submittedName>
</protein>
<dbReference type="SMART" id="SM00862">
    <property type="entry name" value="Trans_reg_C"/>
    <property type="match status" value="1"/>
</dbReference>
<evidence type="ECO:0000256" key="1">
    <source>
        <dbReference type="ARBA" id="ARBA00005820"/>
    </source>
</evidence>
<dbReference type="Pfam" id="PF00486">
    <property type="entry name" value="Trans_reg_C"/>
    <property type="match status" value="1"/>
</dbReference>
<dbReference type="InterPro" id="IPR011990">
    <property type="entry name" value="TPR-like_helical_dom_sf"/>
</dbReference>
<dbReference type="InterPro" id="IPR005158">
    <property type="entry name" value="BTAD"/>
</dbReference>
<dbReference type="Pfam" id="PF13181">
    <property type="entry name" value="TPR_8"/>
    <property type="match status" value="1"/>
</dbReference>
<dbReference type="RefSeq" id="WP_344656438.1">
    <property type="nucleotide sequence ID" value="NZ_BAAAQM010000007.1"/>
</dbReference>
<dbReference type="Gene3D" id="1.10.10.10">
    <property type="entry name" value="Winged helix-like DNA-binding domain superfamily/Winged helix DNA-binding domain"/>
    <property type="match status" value="1"/>
</dbReference>
<dbReference type="InterPro" id="IPR001867">
    <property type="entry name" value="OmpR/PhoB-type_DNA-bd"/>
</dbReference>
<organism evidence="6 7">
    <name type="scientific">Catenulispora subtropica</name>
    <dbReference type="NCBI Taxonomy" id="450798"/>
    <lineage>
        <taxon>Bacteria</taxon>
        <taxon>Bacillati</taxon>
        <taxon>Actinomycetota</taxon>
        <taxon>Actinomycetes</taxon>
        <taxon>Catenulisporales</taxon>
        <taxon>Catenulisporaceae</taxon>
        <taxon>Catenulispora</taxon>
    </lineage>
</organism>
<evidence type="ECO:0000256" key="3">
    <source>
        <dbReference type="PROSITE-ProRule" id="PRU00339"/>
    </source>
</evidence>
<evidence type="ECO:0000313" key="7">
    <source>
        <dbReference type="Proteomes" id="UP001499854"/>
    </source>
</evidence>
<dbReference type="Gene3D" id="1.25.40.10">
    <property type="entry name" value="Tetratricopeptide repeat domain"/>
    <property type="match status" value="4"/>
</dbReference>
<dbReference type="PROSITE" id="PS50005">
    <property type="entry name" value="TPR"/>
    <property type="match status" value="1"/>
</dbReference>
<evidence type="ECO:0000259" key="4">
    <source>
        <dbReference type="SMART" id="SM00862"/>
    </source>
</evidence>
<dbReference type="SUPFAM" id="SSF48452">
    <property type="entry name" value="TPR-like"/>
    <property type="match status" value="3"/>
</dbReference>
<accession>A0ABP5CEN0</accession>
<gene>
    <name evidence="6" type="ORF">GCM10009838_17480</name>
</gene>
<dbReference type="EMBL" id="BAAAQM010000007">
    <property type="protein sequence ID" value="GAA1961407.1"/>
    <property type="molecule type" value="Genomic_DNA"/>
</dbReference>
<sequence length="718" mass="77751">MNEIALVRASLDAGDHDLAVRLLSSHGQDILARAGMATLIELLERVPEKLWTTRMRLVHAEALALNGDVDGSRSRLTDLVAGRERIEPGLARRLGYLDYRNGDVQAALDVYRHGLLDQEDTEEEALLLAWMSVAHWAAGQIQEAVDAAERAAPAARRAASYRAEIAANIALGFTAEARGVPSAEQHHYEVVLELAEKNRDVIQTALARNNRASRLFGEGRLTEALADARVAIESAETIGLAAIMGMALCNAGRSLRQLGRLDEAVEMFERAIALEHRVGSAWLSRPLADIGDVHRLRGQVNLARAAYEEAARIAEDHGDRHGLVPALAGLALTLADHDAAAARAAVDRARPHAVGPPEATYLAAAGHVARAAGDRAEAADLAQRAAAAARLHRDRFALASALELVAVTTEDARLARQSLEEACGILRGLDARIDVDVLVALSGTLPDSRVGDRTAAKAARDRLAAAGIPVPGHTAWSGGAGRPVVEVLTLGRFAVVIDGTPVQNSVWQSRKARELFRLLLARRGRPVPREELCVLLWGDDDLEKTTHRLAVALSTVRSVLDPDRSLPSDCFIITDASSVALDTSRLIVDLERFLEEADHGLRLRARGDVAGAREALVIAEQRYGGDFLEDEPYTEAGTAVRALARARYLQVLRALVEICREAADFETCIHYLHRILAVDPYDEQGHQDLIAVLTDGGSHGEARRARDRYRRAMAELDG</sequence>
<feature type="domain" description="OmpR/PhoB-type" evidence="4">
    <location>
        <begin position="504"/>
        <end position="581"/>
    </location>
</feature>
<feature type="domain" description="Bacterial transcriptional activator" evidence="5">
    <location>
        <begin position="588"/>
        <end position="716"/>
    </location>
</feature>
<evidence type="ECO:0000256" key="2">
    <source>
        <dbReference type="ARBA" id="ARBA00023125"/>
    </source>
</evidence>
<dbReference type="PANTHER" id="PTHR35807">
    <property type="entry name" value="TRANSCRIPTIONAL REGULATOR REDD-RELATED"/>
    <property type="match status" value="1"/>
</dbReference>
<feature type="repeat" description="TPR" evidence="3">
    <location>
        <begin position="245"/>
        <end position="278"/>
    </location>
</feature>
<proteinExistence type="inferred from homology"/>
<keyword evidence="7" id="KW-1185">Reference proteome</keyword>
<dbReference type="InterPro" id="IPR016032">
    <property type="entry name" value="Sig_transdc_resp-reg_C-effctor"/>
</dbReference>
<dbReference type="SMART" id="SM01043">
    <property type="entry name" value="BTAD"/>
    <property type="match status" value="1"/>
</dbReference>
<comment type="caution">
    <text evidence="6">The sequence shown here is derived from an EMBL/GenBank/DDBJ whole genome shotgun (WGS) entry which is preliminary data.</text>
</comment>
<comment type="similarity">
    <text evidence="1">Belongs to the AfsR/DnrI/RedD regulatory family.</text>
</comment>
<dbReference type="PANTHER" id="PTHR35807:SF2">
    <property type="entry name" value="TRANSCRIPTIONAL ACTIVATOR DOMAIN"/>
    <property type="match status" value="1"/>
</dbReference>
<dbReference type="InterPro" id="IPR019734">
    <property type="entry name" value="TPR_rpt"/>
</dbReference>
<dbReference type="SMART" id="SM00028">
    <property type="entry name" value="TPR"/>
    <property type="match status" value="5"/>
</dbReference>
<name>A0ABP5CEN0_9ACTN</name>
<dbReference type="SUPFAM" id="SSF46894">
    <property type="entry name" value="C-terminal effector domain of the bipartite response regulators"/>
    <property type="match status" value="1"/>
</dbReference>
<reference evidence="7" key="1">
    <citation type="journal article" date="2019" name="Int. J. Syst. Evol. Microbiol.">
        <title>The Global Catalogue of Microorganisms (GCM) 10K type strain sequencing project: providing services to taxonomists for standard genome sequencing and annotation.</title>
        <authorList>
            <consortium name="The Broad Institute Genomics Platform"/>
            <consortium name="The Broad Institute Genome Sequencing Center for Infectious Disease"/>
            <person name="Wu L."/>
            <person name="Ma J."/>
        </authorList>
    </citation>
    <scope>NUCLEOTIDE SEQUENCE [LARGE SCALE GENOMIC DNA]</scope>
    <source>
        <strain evidence="7">JCM 16013</strain>
    </source>
</reference>
<keyword evidence="2" id="KW-0238">DNA-binding</keyword>